<dbReference type="PANTHER" id="PTHR31065:SF49">
    <property type="entry name" value="PLATZ TRANSCRIPTION FACTOR FAMILY PROTEIN"/>
    <property type="match status" value="1"/>
</dbReference>
<name>A0A804PFZ3_MAIZE</name>
<reference evidence="3" key="1">
    <citation type="journal article" date="2009" name="Science">
        <title>The B73 maize genome: complexity, diversity, and dynamics.</title>
        <authorList>
            <person name="Schnable P.S."/>
            <person name="Ware D."/>
            <person name="Fulton R.S."/>
            <person name="Stein J.C."/>
            <person name="Wei F."/>
            <person name="Pasternak S."/>
            <person name="Liang C."/>
            <person name="Zhang J."/>
            <person name="Fulton L."/>
            <person name="Graves T.A."/>
            <person name="Minx P."/>
            <person name="Reily A.D."/>
            <person name="Courtney L."/>
            <person name="Kruchowski S.S."/>
            <person name="Tomlinson C."/>
            <person name="Strong C."/>
            <person name="Delehaunty K."/>
            <person name="Fronick C."/>
            <person name="Courtney B."/>
            <person name="Rock S.M."/>
            <person name="Belter E."/>
            <person name="Du F."/>
            <person name="Kim K."/>
            <person name="Abbott R.M."/>
            <person name="Cotton M."/>
            <person name="Levy A."/>
            <person name="Marchetto P."/>
            <person name="Ochoa K."/>
            <person name="Jackson S.M."/>
            <person name="Gillam B."/>
            <person name="Chen W."/>
            <person name="Yan L."/>
            <person name="Higginbotham J."/>
            <person name="Cardenas M."/>
            <person name="Waligorski J."/>
            <person name="Applebaum E."/>
            <person name="Phelps L."/>
            <person name="Falcone J."/>
            <person name="Kanchi K."/>
            <person name="Thane T."/>
            <person name="Scimone A."/>
            <person name="Thane N."/>
            <person name="Henke J."/>
            <person name="Wang T."/>
            <person name="Ruppert J."/>
            <person name="Shah N."/>
            <person name="Rotter K."/>
            <person name="Hodges J."/>
            <person name="Ingenthron E."/>
            <person name="Cordes M."/>
            <person name="Kohlberg S."/>
            <person name="Sgro J."/>
            <person name="Delgado B."/>
            <person name="Mead K."/>
            <person name="Chinwalla A."/>
            <person name="Leonard S."/>
            <person name="Crouse K."/>
            <person name="Collura K."/>
            <person name="Kudrna D."/>
            <person name="Currie J."/>
            <person name="He R."/>
            <person name="Angelova A."/>
            <person name="Rajasekar S."/>
            <person name="Mueller T."/>
            <person name="Lomeli R."/>
            <person name="Scara G."/>
            <person name="Ko A."/>
            <person name="Delaney K."/>
            <person name="Wissotski M."/>
            <person name="Lopez G."/>
            <person name="Campos D."/>
            <person name="Braidotti M."/>
            <person name="Ashley E."/>
            <person name="Golser W."/>
            <person name="Kim H."/>
            <person name="Lee S."/>
            <person name="Lin J."/>
            <person name="Dujmic Z."/>
            <person name="Kim W."/>
            <person name="Talag J."/>
            <person name="Zuccolo A."/>
            <person name="Fan C."/>
            <person name="Sebastian A."/>
            <person name="Kramer M."/>
            <person name="Spiegel L."/>
            <person name="Nascimento L."/>
            <person name="Zutavern T."/>
            <person name="Miller B."/>
            <person name="Ambroise C."/>
            <person name="Muller S."/>
            <person name="Spooner W."/>
            <person name="Narechania A."/>
            <person name="Ren L."/>
            <person name="Wei S."/>
            <person name="Kumari S."/>
            <person name="Faga B."/>
            <person name="Levy M.J."/>
            <person name="McMahan L."/>
            <person name="Van Buren P."/>
            <person name="Vaughn M.W."/>
            <person name="Ying K."/>
            <person name="Yeh C.-T."/>
            <person name="Emrich S.J."/>
            <person name="Jia Y."/>
            <person name="Kalyanaraman A."/>
            <person name="Hsia A.-P."/>
            <person name="Barbazuk W.B."/>
            <person name="Baucom R.S."/>
            <person name="Brutnell T.P."/>
            <person name="Carpita N.C."/>
            <person name="Chaparro C."/>
            <person name="Chia J.-M."/>
            <person name="Deragon J.-M."/>
            <person name="Estill J.C."/>
            <person name="Fu Y."/>
            <person name="Jeddeloh J.A."/>
            <person name="Han Y."/>
            <person name="Lee H."/>
            <person name="Li P."/>
            <person name="Lisch D.R."/>
            <person name="Liu S."/>
            <person name="Liu Z."/>
            <person name="Nagel D.H."/>
            <person name="McCann M.C."/>
            <person name="SanMiguel P."/>
            <person name="Myers A.M."/>
            <person name="Nettleton D."/>
            <person name="Nguyen J."/>
            <person name="Penning B.W."/>
            <person name="Ponnala L."/>
            <person name="Schneider K.L."/>
            <person name="Schwartz D.C."/>
            <person name="Sharma A."/>
            <person name="Soderlund C."/>
            <person name="Springer N.M."/>
            <person name="Sun Q."/>
            <person name="Wang H."/>
            <person name="Waterman M."/>
            <person name="Westerman R."/>
            <person name="Wolfgruber T.K."/>
            <person name="Yang L."/>
            <person name="Yu Y."/>
            <person name="Zhang L."/>
            <person name="Zhou S."/>
            <person name="Zhu Q."/>
            <person name="Bennetzen J.L."/>
            <person name="Dawe R.K."/>
            <person name="Jiang J."/>
            <person name="Jiang N."/>
            <person name="Presting G.G."/>
            <person name="Wessler S.R."/>
            <person name="Aluru S."/>
            <person name="Martienssen R.A."/>
            <person name="Clifton S.W."/>
            <person name="McCombie W.R."/>
            <person name="Wing R.A."/>
            <person name="Wilson R.K."/>
        </authorList>
    </citation>
    <scope>NUCLEOTIDE SEQUENCE [LARGE SCALE GENOMIC DNA]</scope>
    <source>
        <strain evidence="3">cv. B73</strain>
    </source>
</reference>
<organism evidence="2 3">
    <name type="scientific">Zea mays</name>
    <name type="common">Maize</name>
    <dbReference type="NCBI Taxonomy" id="4577"/>
    <lineage>
        <taxon>Eukaryota</taxon>
        <taxon>Viridiplantae</taxon>
        <taxon>Streptophyta</taxon>
        <taxon>Embryophyta</taxon>
        <taxon>Tracheophyta</taxon>
        <taxon>Spermatophyta</taxon>
        <taxon>Magnoliopsida</taxon>
        <taxon>Liliopsida</taxon>
        <taxon>Poales</taxon>
        <taxon>Poaceae</taxon>
        <taxon>PACMAD clade</taxon>
        <taxon>Panicoideae</taxon>
        <taxon>Andropogonodae</taxon>
        <taxon>Andropogoneae</taxon>
        <taxon>Tripsacinae</taxon>
        <taxon>Zea</taxon>
    </lineage>
</organism>
<dbReference type="RefSeq" id="XP_020393669.1">
    <property type="nucleotide sequence ID" value="XM_020538080.2"/>
</dbReference>
<dbReference type="Gramene" id="Zm00001eb236560_T001">
    <property type="protein sequence ID" value="Zm00001eb236560_P001"/>
    <property type="gene ID" value="Zm00001eb236560"/>
</dbReference>
<sequence>MVSLREMARSDAERAPPAWLRALLETRFFDACPEHQANDAGRANRKRTSGCNFLCTHCADRALCSGCLGNHEGHGLIQIRRSSGNNVVKVDDVQNRLSVSLVQTYVYNGDYAVFLNRRPMSGHGKHGASHCEQCGRGLQDEDCRFCSLECKAKGIEDRLDFSVSFAVDPNNFSSSGDDTESDDDEDSSYPSKFQKLETIPASSSKPVASGGQHSIGKKQY</sequence>
<dbReference type="Proteomes" id="UP000007305">
    <property type="component" value="Chromosome 5"/>
</dbReference>
<gene>
    <name evidence="2" type="primary">LOC103626867</name>
</gene>
<evidence type="ECO:0000313" key="2">
    <source>
        <dbReference type="EnsemblPlants" id="Zm00001eb236560_P001"/>
    </source>
</evidence>
<evidence type="ECO:0000313" key="3">
    <source>
        <dbReference type="Proteomes" id="UP000007305"/>
    </source>
</evidence>
<dbReference type="KEGG" id="zma:103626867"/>
<feature type="region of interest" description="Disordered" evidence="1">
    <location>
        <begin position="172"/>
        <end position="220"/>
    </location>
</feature>
<reference evidence="2" key="3">
    <citation type="submission" date="2021-05" db="UniProtKB">
        <authorList>
            <consortium name="EnsemblPlants"/>
        </authorList>
    </citation>
    <scope>IDENTIFICATION</scope>
    <source>
        <strain evidence="2">cv. B73</strain>
    </source>
</reference>
<dbReference type="AlphaFoldDB" id="A0A804PFZ3"/>
<dbReference type="EnsemblPlants" id="Zm00001eb236560_T001">
    <property type="protein sequence ID" value="Zm00001eb236560_P001"/>
    <property type="gene ID" value="Zm00001eb236560"/>
</dbReference>
<protein>
    <recommendedName>
        <fullName evidence="4">PLATZ transcription factor family protein</fullName>
    </recommendedName>
</protein>
<feature type="compositionally biased region" description="Acidic residues" evidence="1">
    <location>
        <begin position="177"/>
        <end position="187"/>
    </location>
</feature>
<dbReference type="Pfam" id="PF04640">
    <property type="entry name" value="PLATZ"/>
    <property type="match status" value="1"/>
</dbReference>
<evidence type="ECO:0008006" key="4">
    <source>
        <dbReference type="Google" id="ProtNLM"/>
    </source>
</evidence>
<dbReference type="OrthoDB" id="642304at2759"/>
<evidence type="ECO:0000256" key="1">
    <source>
        <dbReference type="SAM" id="MobiDB-lite"/>
    </source>
</evidence>
<dbReference type="InParanoid" id="A0A804PFZ3"/>
<dbReference type="GeneID" id="103626867"/>
<proteinExistence type="predicted"/>
<reference evidence="2" key="2">
    <citation type="submission" date="2019-07" db="EMBL/GenBank/DDBJ databases">
        <authorList>
            <person name="Seetharam A."/>
            <person name="Woodhouse M."/>
            <person name="Cannon E."/>
        </authorList>
    </citation>
    <scope>NUCLEOTIDE SEQUENCE [LARGE SCALE GENOMIC DNA]</scope>
    <source>
        <strain evidence="2">cv. B73</strain>
    </source>
</reference>
<dbReference type="InterPro" id="IPR006734">
    <property type="entry name" value="PLATZ"/>
</dbReference>
<keyword evidence="3" id="KW-1185">Reference proteome</keyword>
<accession>A0A804PFZ3</accession>
<dbReference type="PANTHER" id="PTHR31065">
    <property type="entry name" value="PLATZ TRANSCRIPTION FACTOR FAMILY PROTEIN"/>
    <property type="match status" value="1"/>
</dbReference>